<evidence type="ECO:0000256" key="8">
    <source>
        <dbReference type="SAM" id="MobiDB-lite"/>
    </source>
</evidence>
<name>A0AAV5GSJ3_9BASI</name>
<dbReference type="PANTHER" id="PTHR46542:SF1">
    <property type="entry name" value="X-BOX BINDING PROTEIN 1"/>
    <property type="match status" value="1"/>
</dbReference>
<evidence type="ECO:0000256" key="3">
    <source>
        <dbReference type="ARBA" id="ARBA00023125"/>
    </source>
</evidence>
<evidence type="ECO:0000313" key="10">
    <source>
        <dbReference type="EMBL" id="GJN92209.1"/>
    </source>
</evidence>
<keyword evidence="5" id="KW-0539">Nucleus</keyword>
<feature type="compositionally biased region" description="Low complexity" evidence="8">
    <location>
        <begin position="97"/>
        <end position="106"/>
    </location>
</feature>
<feature type="coiled-coil region" evidence="7">
    <location>
        <begin position="129"/>
        <end position="177"/>
    </location>
</feature>
<keyword evidence="1" id="KW-0832">Ubl conjugation</keyword>
<gene>
    <name evidence="10" type="ORF">Rhopal_005239-T1</name>
</gene>
<accession>A0AAV5GSJ3</accession>
<evidence type="ECO:0000256" key="5">
    <source>
        <dbReference type="ARBA" id="ARBA00023242"/>
    </source>
</evidence>
<dbReference type="Pfam" id="PF00170">
    <property type="entry name" value="bZIP_1"/>
    <property type="match status" value="1"/>
</dbReference>
<keyword evidence="3" id="KW-0238">DNA-binding</keyword>
<keyword evidence="11" id="KW-1185">Reference proteome</keyword>
<dbReference type="PANTHER" id="PTHR46542">
    <property type="entry name" value="X-BOX BINDING PROTEIN 1"/>
    <property type="match status" value="1"/>
</dbReference>
<dbReference type="AlphaFoldDB" id="A0AAV5GSJ3"/>
<sequence>MDALSPSRSSSRKRSSPSPLPAAEHVVDVDGLAEDDQPPAKKKRAPRSTAAEKHQRKVARMERNRVAAQVSRDRKKLQTEFLEARVAELEAQLAGGPATASSTSPNTLPPTPASLPALPVLPALPDTRTAQLEEENEALKTQLALEKLQSQSLQIRLSALESKFNRLEQLLVQAQSTPAARQLEQDQAHLMPTAMTMEVENGTAETDSSRLVAREVDLSLQRKLSHPSFLPLPPSLTTAPILGDDVVAQAWADWATQVDLAPAPPSFAAHDLAPPVEGEFDFFEYLRQDASAAGPAAAAVC</sequence>
<dbReference type="EMBL" id="BQKY01000010">
    <property type="protein sequence ID" value="GJN92209.1"/>
    <property type="molecule type" value="Genomic_DNA"/>
</dbReference>
<dbReference type="GO" id="GO:0000981">
    <property type="term" value="F:DNA-binding transcription factor activity, RNA polymerase II-specific"/>
    <property type="evidence" value="ECO:0007669"/>
    <property type="project" value="TreeGrafter"/>
</dbReference>
<dbReference type="InterPro" id="IPR052470">
    <property type="entry name" value="ER_Stress-Reg_TF"/>
</dbReference>
<dbReference type="InterPro" id="IPR004827">
    <property type="entry name" value="bZIP"/>
</dbReference>
<dbReference type="Gene3D" id="1.20.5.170">
    <property type="match status" value="1"/>
</dbReference>
<dbReference type="SUPFAM" id="SSF57959">
    <property type="entry name" value="Leucine zipper domain"/>
    <property type="match status" value="1"/>
</dbReference>
<dbReference type="GO" id="GO:0005634">
    <property type="term" value="C:nucleus"/>
    <property type="evidence" value="ECO:0007669"/>
    <property type="project" value="TreeGrafter"/>
</dbReference>
<feature type="domain" description="BZIP" evidence="9">
    <location>
        <begin position="54"/>
        <end position="92"/>
    </location>
</feature>
<dbReference type="PROSITE" id="PS50217">
    <property type="entry name" value="BZIP"/>
    <property type="match status" value="1"/>
</dbReference>
<feature type="region of interest" description="Disordered" evidence="8">
    <location>
        <begin position="93"/>
        <end position="112"/>
    </location>
</feature>
<dbReference type="GO" id="GO:0000977">
    <property type="term" value="F:RNA polymerase II transcription regulatory region sequence-specific DNA binding"/>
    <property type="evidence" value="ECO:0007669"/>
    <property type="project" value="TreeGrafter"/>
</dbReference>
<evidence type="ECO:0000256" key="7">
    <source>
        <dbReference type="SAM" id="Coils"/>
    </source>
</evidence>
<feature type="region of interest" description="Disordered" evidence="8">
    <location>
        <begin position="1"/>
        <end position="74"/>
    </location>
</feature>
<proteinExistence type="predicted"/>
<evidence type="ECO:0000256" key="4">
    <source>
        <dbReference type="ARBA" id="ARBA00023163"/>
    </source>
</evidence>
<evidence type="ECO:0000256" key="1">
    <source>
        <dbReference type="ARBA" id="ARBA00022843"/>
    </source>
</evidence>
<dbReference type="Proteomes" id="UP001342314">
    <property type="component" value="Unassembled WGS sequence"/>
</dbReference>
<dbReference type="InterPro" id="IPR046347">
    <property type="entry name" value="bZIP_sf"/>
</dbReference>
<evidence type="ECO:0000313" key="11">
    <source>
        <dbReference type="Proteomes" id="UP001342314"/>
    </source>
</evidence>
<evidence type="ECO:0000259" key="9">
    <source>
        <dbReference type="PROSITE" id="PS50217"/>
    </source>
</evidence>
<dbReference type="SMART" id="SM00338">
    <property type="entry name" value="BRLZ"/>
    <property type="match status" value="1"/>
</dbReference>
<keyword evidence="2" id="KW-0805">Transcription regulation</keyword>
<protein>
    <recommendedName>
        <fullName evidence="6">X-box-binding protein 1</fullName>
    </recommendedName>
</protein>
<reference evidence="10 11" key="1">
    <citation type="submission" date="2021-12" db="EMBL/GenBank/DDBJ databases">
        <title>High titer production of polyol ester of fatty acids by Rhodotorula paludigena BS15 towards product separation-free biomass refinery.</title>
        <authorList>
            <person name="Mano J."/>
            <person name="Ono H."/>
            <person name="Tanaka T."/>
            <person name="Naito K."/>
            <person name="Sushida H."/>
            <person name="Ike M."/>
            <person name="Tokuyasu K."/>
            <person name="Kitaoka M."/>
        </authorList>
    </citation>
    <scope>NUCLEOTIDE SEQUENCE [LARGE SCALE GENOMIC DNA]</scope>
    <source>
        <strain evidence="10 11">BS15</strain>
    </source>
</reference>
<evidence type="ECO:0000256" key="6">
    <source>
        <dbReference type="ARBA" id="ARBA00040165"/>
    </source>
</evidence>
<dbReference type="CDD" id="cd14812">
    <property type="entry name" value="bZIP_u3"/>
    <property type="match status" value="1"/>
</dbReference>
<evidence type="ECO:0000256" key="2">
    <source>
        <dbReference type="ARBA" id="ARBA00023015"/>
    </source>
</evidence>
<keyword evidence="4" id="KW-0804">Transcription</keyword>
<organism evidence="10 11">
    <name type="scientific">Rhodotorula paludigena</name>
    <dbReference type="NCBI Taxonomy" id="86838"/>
    <lineage>
        <taxon>Eukaryota</taxon>
        <taxon>Fungi</taxon>
        <taxon>Dikarya</taxon>
        <taxon>Basidiomycota</taxon>
        <taxon>Pucciniomycotina</taxon>
        <taxon>Microbotryomycetes</taxon>
        <taxon>Sporidiobolales</taxon>
        <taxon>Sporidiobolaceae</taxon>
        <taxon>Rhodotorula</taxon>
    </lineage>
</organism>
<keyword evidence="7" id="KW-0175">Coiled coil</keyword>
<comment type="caution">
    <text evidence="10">The sequence shown here is derived from an EMBL/GenBank/DDBJ whole genome shotgun (WGS) entry which is preliminary data.</text>
</comment>